<dbReference type="Proteomes" id="UP000182128">
    <property type="component" value="Unassembled WGS sequence"/>
</dbReference>
<evidence type="ECO:0000313" key="3">
    <source>
        <dbReference type="EMBL" id="SBO24483.1"/>
    </source>
</evidence>
<dbReference type="VEuPathDB" id="PlasmoDB:PKNH_1258900"/>
<proteinExistence type="predicted"/>
<reference evidence="5 6" key="1">
    <citation type="submission" date="2016-05" db="EMBL/GenBank/DDBJ databases">
        <authorList>
            <person name="Sharaf H."/>
        </authorList>
    </citation>
    <scope>NUCLEOTIDE SEQUENCE [LARGE SCALE GENOMIC DNA]</scope>
    <source>
        <strain evidence="5 6">H</strain>
    </source>
</reference>
<evidence type="ECO:0000259" key="2">
    <source>
        <dbReference type="Pfam" id="PF18680"/>
    </source>
</evidence>
<name>A0A5E7X7Q4_PLAKH</name>
<dbReference type="EMBL" id="CWHR02000009">
    <property type="protein sequence ID" value="SBO26484.1"/>
    <property type="molecule type" value="Genomic_DNA"/>
</dbReference>
<sequence>MEFLTPLLFLLIALQCALSFEEREILSHVNKFSVNEYIPKDDIKDHGKLEATEYFEKIAADFSDDINATKEALQNMFLDVEASFEDLSDDVAKSVSKYSYDTEEKLNILQGLLSEFVENSKGVIFNSPEEKKKEEKHKFKKMCDLILQKVKTLVELGAIDKYRIILKFGKGERKSDILDKVKNDNSISNELKEELLKYEEVEGKDANVSSLINFISPIYDNFLQKINAIIGELSADLGKII</sequence>
<evidence type="ECO:0000313" key="6">
    <source>
        <dbReference type="Proteomes" id="UP000182142"/>
    </source>
</evidence>
<dbReference type="Proteomes" id="UP000182142">
    <property type="component" value="Unassembled WGS sequence"/>
</dbReference>
<evidence type="ECO:0000313" key="5">
    <source>
        <dbReference type="Proteomes" id="UP000182128"/>
    </source>
</evidence>
<organism evidence="4 6">
    <name type="scientific">Plasmodium knowlesi (strain H)</name>
    <dbReference type="NCBI Taxonomy" id="5851"/>
    <lineage>
        <taxon>Eukaryota</taxon>
        <taxon>Sar</taxon>
        <taxon>Alveolata</taxon>
        <taxon>Apicomplexa</taxon>
        <taxon>Aconoidasida</taxon>
        <taxon>Haemosporida</taxon>
        <taxon>Plasmodiidae</taxon>
        <taxon>Plasmodium</taxon>
        <taxon>Plasmodium (Plasmodium)</taxon>
    </lineage>
</organism>
<dbReference type="AlphaFoldDB" id="A0A5E7X7Q4"/>
<dbReference type="InterPro" id="IPR040897">
    <property type="entry name" value="SPECT1"/>
</dbReference>
<feature type="chain" id="PRO_5044097181" evidence="1">
    <location>
        <begin position="20"/>
        <end position="241"/>
    </location>
</feature>
<reference evidence="4" key="2">
    <citation type="submission" date="2016-05" db="EMBL/GenBank/DDBJ databases">
        <authorList>
            <person name="Lavstsen T."/>
            <person name="Jespersen J.S."/>
        </authorList>
    </citation>
    <scope>NUCLEOTIDE SEQUENCE [LARGE SCALE GENOMIC DNA]</scope>
</reference>
<feature type="domain" description="Plasmodium host cell traversal SPECT1" evidence="2">
    <location>
        <begin position="58"/>
        <end position="237"/>
    </location>
</feature>
<feature type="signal peptide" evidence="1">
    <location>
        <begin position="1"/>
        <end position="19"/>
    </location>
</feature>
<evidence type="ECO:0000256" key="1">
    <source>
        <dbReference type="SAM" id="SignalP"/>
    </source>
</evidence>
<keyword evidence="1" id="KW-0732">Signal</keyword>
<accession>A0A5E7X7Q4</accession>
<dbReference type="EMBL" id="CWHQ02000011">
    <property type="protein sequence ID" value="SBO24483.1"/>
    <property type="molecule type" value="Genomic_DNA"/>
</dbReference>
<dbReference type="Pfam" id="PF18680">
    <property type="entry name" value="SPECT1"/>
    <property type="match status" value="1"/>
</dbReference>
<dbReference type="OrthoDB" id="377537at2759"/>
<protein>
    <submittedName>
        <fullName evidence="4">Sporozoite protein essential for cell traversal, putative</fullName>
    </submittedName>
</protein>
<gene>
    <name evidence="3" type="ORF">PKNA1_C2_1258900</name>
    <name evidence="4" type="ORF">PKNA1_H1_1258900</name>
</gene>
<evidence type="ECO:0000313" key="4">
    <source>
        <dbReference type="EMBL" id="SBO26484.1"/>
    </source>
</evidence>